<keyword evidence="3" id="KW-0808">Transferase</keyword>
<evidence type="ECO:0000313" key="6">
    <source>
        <dbReference type="EMBL" id="VDO19740.1"/>
    </source>
</evidence>
<dbReference type="Pfam" id="PF02485">
    <property type="entry name" value="Branch"/>
    <property type="match status" value="1"/>
</dbReference>
<dbReference type="GO" id="GO:0016757">
    <property type="term" value="F:glycosyltransferase activity"/>
    <property type="evidence" value="ECO:0007669"/>
    <property type="project" value="UniProtKB-KW"/>
</dbReference>
<accession>A0A3P7TCS6</accession>
<dbReference type="InterPro" id="IPR003406">
    <property type="entry name" value="Glyco_trans_14"/>
</dbReference>
<dbReference type="OrthoDB" id="2019572at2759"/>
<organism evidence="7 8">
    <name type="scientific">Heligmosomoides polygyrus</name>
    <name type="common">Parasitic roundworm</name>
    <dbReference type="NCBI Taxonomy" id="6339"/>
    <lineage>
        <taxon>Eukaryota</taxon>
        <taxon>Metazoa</taxon>
        <taxon>Ecdysozoa</taxon>
        <taxon>Nematoda</taxon>
        <taxon>Chromadorea</taxon>
        <taxon>Rhabditida</taxon>
        <taxon>Rhabditina</taxon>
        <taxon>Rhabditomorpha</taxon>
        <taxon>Strongyloidea</taxon>
        <taxon>Heligmosomidae</taxon>
        <taxon>Heligmosomoides</taxon>
    </lineage>
</organism>
<evidence type="ECO:0000313" key="7">
    <source>
        <dbReference type="Proteomes" id="UP000050761"/>
    </source>
</evidence>
<proteinExistence type="predicted"/>
<dbReference type="AlphaFoldDB" id="A0A183F5B5"/>
<accession>A0A183F5B5</accession>
<dbReference type="WBParaSite" id="HPBE_0000135701-mRNA-1">
    <property type="protein sequence ID" value="HPBE_0000135701-mRNA-1"/>
    <property type="gene ID" value="HPBE_0000135701"/>
</dbReference>
<evidence type="ECO:0000313" key="8">
    <source>
        <dbReference type="WBParaSite" id="HPBE_0000135701-mRNA-1"/>
    </source>
</evidence>
<evidence type="ECO:0000256" key="5">
    <source>
        <dbReference type="ARBA" id="ARBA00023180"/>
    </source>
</evidence>
<evidence type="ECO:0000256" key="2">
    <source>
        <dbReference type="ARBA" id="ARBA00022676"/>
    </source>
</evidence>
<sequence length="161" mass="18482">MAIGHVETSLSRAAVDWMVKTADLTTLINQLNNNNFYGIDELFMATLQVTEALEMPGGFTAKCIQHETVVPSFVKLVFWRGNPMEKYCQSKKWRHSVCVFGIKDFKTLATTSQFLANKVLPYFDYAVVDCLHEVIFNRTYLGQVDYDLNLDLYRKHVSVRS</sequence>
<name>A0A183F5B5_HELPZ</name>
<reference evidence="8" key="2">
    <citation type="submission" date="2019-09" db="UniProtKB">
        <authorList>
            <consortium name="WormBaseParasite"/>
        </authorList>
    </citation>
    <scope>IDENTIFICATION</scope>
</reference>
<dbReference type="GO" id="GO:0016020">
    <property type="term" value="C:membrane"/>
    <property type="evidence" value="ECO:0007669"/>
    <property type="project" value="UniProtKB-SubCell"/>
</dbReference>
<dbReference type="PANTHER" id="PTHR46671:SF7">
    <property type="entry name" value="CORE-2_I-BRANCHING ENZYME"/>
    <property type="match status" value="1"/>
</dbReference>
<dbReference type="PANTHER" id="PTHR46671">
    <property type="entry name" value="PROTEIN CBG11221"/>
    <property type="match status" value="1"/>
</dbReference>
<dbReference type="Proteomes" id="UP000050761">
    <property type="component" value="Unassembled WGS sequence"/>
</dbReference>
<gene>
    <name evidence="6" type="ORF">HPBE_LOCUS1358</name>
</gene>
<evidence type="ECO:0000256" key="1">
    <source>
        <dbReference type="ARBA" id="ARBA00004606"/>
    </source>
</evidence>
<dbReference type="EMBL" id="UZAH01001446">
    <property type="protein sequence ID" value="VDO19740.1"/>
    <property type="molecule type" value="Genomic_DNA"/>
</dbReference>
<reference evidence="6 7" key="1">
    <citation type="submission" date="2018-11" db="EMBL/GenBank/DDBJ databases">
        <authorList>
            <consortium name="Pathogen Informatics"/>
        </authorList>
    </citation>
    <scope>NUCLEOTIDE SEQUENCE [LARGE SCALE GENOMIC DNA]</scope>
</reference>
<keyword evidence="2" id="KW-0328">Glycosyltransferase</keyword>
<comment type="subcellular location">
    <subcellularLocation>
        <location evidence="1">Membrane</location>
        <topology evidence="1">Single-pass type II membrane protein</topology>
    </subcellularLocation>
</comment>
<evidence type="ECO:0000256" key="3">
    <source>
        <dbReference type="ARBA" id="ARBA00022679"/>
    </source>
</evidence>
<protein>
    <submittedName>
        <fullName evidence="8">Nucleotid_trans domain-containing protein</fullName>
    </submittedName>
</protein>
<keyword evidence="4" id="KW-0472">Membrane</keyword>
<keyword evidence="7" id="KW-1185">Reference proteome</keyword>
<evidence type="ECO:0000256" key="4">
    <source>
        <dbReference type="ARBA" id="ARBA00023136"/>
    </source>
</evidence>
<keyword evidence="5" id="KW-0325">Glycoprotein</keyword>